<evidence type="ECO:0000313" key="2">
    <source>
        <dbReference type="Proteomes" id="UP000567179"/>
    </source>
</evidence>
<protein>
    <submittedName>
        <fullName evidence="1">Uncharacterized protein</fullName>
    </submittedName>
</protein>
<dbReference type="Proteomes" id="UP000567179">
    <property type="component" value="Unassembled WGS sequence"/>
</dbReference>
<sequence length="128" mass="13948">MDAIRAPLNDISNLAPLHHKLNSKKNAIIAAIARHDKYNHAFGRGRIADGKKELGPIPNFTHGVKTHILNHQHHMLQTAMKVDAAIASDHKLKTENGKVTAQARMIIAHAKKSAGLPDHDLDVATSNV</sequence>
<keyword evidence="2" id="KW-1185">Reference proteome</keyword>
<dbReference type="AlphaFoldDB" id="A0A8H5BKQ9"/>
<gene>
    <name evidence="1" type="ORF">D9619_009934</name>
</gene>
<proteinExistence type="predicted"/>
<accession>A0A8H5BKQ9</accession>
<organism evidence="1 2">
    <name type="scientific">Psilocybe cf. subviscida</name>
    <dbReference type="NCBI Taxonomy" id="2480587"/>
    <lineage>
        <taxon>Eukaryota</taxon>
        <taxon>Fungi</taxon>
        <taxon>Dikarya</taxon>
        <taxon>Basidiomycota</taxon>
        <taxon>Agaricomycotina</taxon>
        <taxon>Agaricomycetes</taxon>
        <taxon>Agaricomycetidae</taxon>
        <taxon>Agaricales</taxon>
        <taxon>Agaricineae</taxon>
        <taxon>Strophariaceae</taxon>
        <taxon>Psilocybe</taxon>
    </lineage>
</organism>
<reference evidence="1 2" key="1">
    <citation type="journal article" date="2020" name="ISME J.">
        <title>Uncovering the hidden diversity of litter-decomposition mechanisms in mushroom-forming fungi.</title>
        <authorList>
            <person name="Floudas D."/>
            <person name="Bentzer J."/>
            <person name="Ahren D."/>
            <person name="Johansson T."/>
            <person name="Persson P."/>
            <person name="Tunlid A."/>
        </authorList>
    </citation>
    <scope>NUCLEOTIDE SEQUENCE [LARGE SCALE GENOMIC DNA]</scope>
    <source>
        <strain evidence="1 2">CBS 101986</strain>
    </source>
</reference>
<evidence type="ECO:0000313" key="1">
    <source>
        <dbReference type="EMBL" id="KAF5325160.1"/>
    </source>
</evidence>
<comment type="caution">
    <text evidence="1">The sequence shown here is derived from an EMBL/GenBank/DDBJ whole genome shotgun (WGS) entry which is preliminary data.</text>
</comment>
<name>A0A8H5BKQ9_9AGAR</name>
<dbReference type="EMBL" id="JAACJJ010000015">
    <property type="protein sequence ID" value="KAF5325160.1"/>
    <property type="molecule type" value="Genomic_DNA"/>
</dbReference>